<dbReference type="PANTHER" id="PTHR11559">
    <property type="entry name" value="CARBOXYLESTERASE"/>
    <property type="match status" value="1"/>
</dbReference>
<protein>
    <recommendedName>
        <fullName evidence="1">Carboxylesterase type B domain-containing protein</fullName>
    </recommendedName>
</protein>
<sequence length="170" mass="20006">MFGGNWALSDVLSALKWVQMHIEKFGGDRENVSLKVYSAGGMIVDHLMSSPRSQGHFYRAMLLSGNRSSPWILTRKEKHEHNMSRLKKILNEDNEEKIRQILRNIRLKIIIFNQEMPFYEFMQKIEFPVWTKPDYFYWTFSTGDSILPQIPQGDLEKSFPWKNISNSCSE</sequence>
<evidence type="ECO:0000259" key="1">
    <source>
        <dbReference type="Pfam" id="PF00135"/>
    </source>
</evidence>
<dbReference type="Pfam" id="PF00135">
    <property type="entry name" value="COesterase"/>
    <property type="match status" value="1"/>
</dbReference>
<dbReference type="Gene3D" id="3.40.50.1820">
    <property type="entry name" value="alpha/beta hydrolase"/>
    <property type="match status" value="1"/>
</dbReference>
<dbReference type="SUPFAM" id="SSF53474">
    <property type="entry name" value="alpha/beta-Hydrolases"/>
    <property type="match status" value="1"/>
</dbReference>
<dbReference type="AlphaFoldDB" id="E4Y485"/>
<name>E4Y485_OIKDI</name>
<dbReference type="InterPro" id="IPR029058">
    <property type="entry name" value="AB_hydrolase_fold"/>
</dbReference>
<dbReference type="InterPro" id="IPR050309">
    <property type="entry name" value="Type-B_Carboxylest/Lipase"/>
</dbReference>
<evidence type="ECO:0000313" key="2">
    <source>
        <dbReference type="EMBL" id="CBY30483.1"/>
    </source>
</evidence>
<organism evidence="2">
    <name type="scientific">Oikopleura dioica</name>
    <name type="common">Tunicate</name>
    <dbReference type="NCBI Taxonomy" id="34765"/>
    <lineage>
        <taxon>Eukaryota</taxon>
        <taxon>Metazoa</taxon>
        <taxon>Chordata</taxon>
        <taxon>Tunicata</taxon>
        <taxon>Appendicularia</taxon>
        <taxon>Copelata</taxon>
        <taxon>Oikopleuridae</taxon>
        <taxon>Oikopleura</taxon>
    </lineage>
</organism>
<dbReference type="InterPro" id="IPR002018">
    <property type="entry name" value="CarbesteraseB"/>
</dbReference>
<feature type="domain" description="Carboxylesterase type B" evidence="1">
    <location>
        <begin position="4"/>
        <end position="156"/>
    </location>
</feature>
<proteinExistence type="predicted"/>
<dbReference type="EMBL" id="FN654277">
    <property type="protein sequence ID" value="CBY30483.1"/>
    <property type="molecule type" value="Genomic_DNA"/>
</dbReference>
<accession>E4Y485</accession>
<dbReference type="Proteomes" id="UP000011014">
    <property type="component" value="Unassembled WGS sequence"/>
</dbReference>
<gene>
    <name evidence="2" type="ORF">GSOID_T00018353001</name>
</gene>
<reference evidence="2" key="1">
    <citation type="journal article" date="2010" name="Science">
        <title>Plasticity of animal genome architecture unmasked by rapid evolution of a pelagic tunicate.</title>
        <authorList>
            <person name="Denoeud F."/>
            <person name="Henriet S."/>
            <person name="Mungpakdee S."/>
            <person name="Aury J.M."/>
            <person name="Da Silva C."/>
            <person name="Brinkmann H."/>
            <person name="Mikhaleva J."/>
            <person name="Olsen L.C."/>
            <person name="Jubin C."/>
            <person name="Canestro C."/>
            <person name="Bouquet J.M."/>
            <person name="Danks G."/>
            <person name="Poulain J."/>
            <person name="Campsteijn C."/>
            <person name="Adamski M."/>
            <person name="Cross I."/>
            <person name="Yadetie F."/>
            <person name="Muffato M."/>
            <person name="Louis A."/>
            <person name="Butcher S."/>
            <person name="Tsagkogeorga G."/>
            <person name="Konrad A."/>
            <person name="Singh S."/>
            <person name="Jensen M.F."/>
            <person name="Cong E.H."/>
            <person name="Eikeseth-Otteraa H."/>
            <person name="Noel B."/>
            <person name="Anthouard V."/>
            <person name="Porcel B.M."/>
            <person name="Kachouri-Lafond R."/>
            <person name="Nishino A."/>
            <person name="Ugolini M."/>
            <person name="Chourrout P."/>
            <person name="Nishida H."/>
            <person name="Aasland R."/>
            <person name="Huzurbazar S."/>
            <person name="Westhof E."/>
            <person name="Delsuc F."/>
            <person name="Lehrach H."/>
            <person name="Reinhardt R."/>
            <person name="Weissenbach J."/>
            <person name="Roy S.W."/>
            <person name="Artiguenave F."/>
            <person name="Postlethwait J.H."/>
            <person name="Manak J.R."/>
            <person name="Thompson E.M."/>
            <person name="Jaillon O."/>
            <person name="Du Pasquier L."/>
            <person name="Boudinot P."/>
            <person name="Liberles D.A."/>
            <person name="Volff J.N."/>
            <person name="Philippe H."/>
            <person name="Lenhard B."/>
            <person name="Roest Crollius H."/>
            <person name="Wincker P."/>
            <person name="Chourrout D."/>
        </authorList>
    </citation>
    <scope>NUCLEOTIDE SEQUENCE [LARGE SCALE GENOMIC DNA]</scope>
</reference>